<comment type="caution">
    <text evidence="2">The sequence shown here is derived from an EMBL/GenBank/DDBJ whole genome shotgun (WGS) entry which is preliminary data.</text>
</comment>
<gene>
    <name evidence="2" type="ORF">GOB84_09605</name>
</gene>
<feature type="chain" id="PRO_5045421318" evidence="1">
    <location>
        <begin position="28"/>
        <end position="161"/>
    </location>
</feature>
<sequence length="161" mass="17710">MKSGGLLIRSVLRICILAGMTITCAHAEPPPPVQAGEPNDRVSAILLRPLFEPDRRPKGVARSDEGSFDISGIVGKDRNWRAIFKPEKEEAKSRVVTVGEQVDGWTVTAIAPEAVTLSKGSETKRMSPVFSKFFMPEVSEKDKLAGVKIMSQKRKDPHLAW</sequence>
<evidence type="ECO:0000256" key="1">
    <source>
        <dbReference type="SAM" id="SignalP"/>
    </source>
</evidence>
<evidence type="ECO:0000313" key="2">
    <source>
        <dbReference type="EMBL" id="NHO32810.1"/>
    </source>
</evidence>
<evidence type="ECO:0000313" key="3">
    <source>
        <dbReference type="Proteomes" id="UP000615326"/>
    </source>
</evidence>
<protein>
    <submittedName>
        <fullName evidence="2">Uncharacterized protein</fullName>
    </submittedName>
</protein>
<dbReference type="Proteomes" id="UP000615326">
    <property type="component" value="Unassembled WGS sequence"/>
</dbReference>
<keyword evidence="1" id="KW-0732">Signal</keyword>
<organism evidence="2 3">
    <name type="scientific">Acetobacter fallax</name>
    <dbReference type="NCBI Taxonomy" id="1737473"/>
    <lineage>
        <taxon>Bacteria</taxon>
        <taxon>Pseudomonadati</taxon>
        <taxon>Pseudomonadota</taxon>
        <taxon>Alphaproteobacteria</taxon>
        <taxon>Acetobacterales</taxon>
        <taxon>Acetobacteraceae</taxon>
        <taxon>Acetobacter</taxon>
    </lineage>
</organism>
<dbReference type="EMBL" id="WOSW01000016">
    <property type="protein sequence ID" value="NHO32810.1"/>
    <property type="molecule type" value="Genomic_DNA"/>
</dbReference>
<dbReference type="RefSeq" id="WP_173577338.1">
    <property type="nucleotide sequence ID" value="NZ_WOSW01000016.1"/>
</dbReference>
<proteinExistence type="predicted"/>
<name>A0ABX0KA28_9PROT</name>
<feature type="signal peptide" evidence="1">
    <location>
        <begin position="1"/>
        <end position="27"/>
    </location>
</feature>
<keyword evidence="3" id="KW-1185">Reference proteome</keyword>
<reference evidence="2 3" key="1">
    <citation type="journal article" date="2020" name="Int. J. Syst. Evol. Microbiol.">
        <title>Novel acetic acid bacteria from cider fermentations: Acetobacter conturbans sp. nov. and Acetobacter fallax sp. nov.</title>
        <authorList>
            <person name="Sombolestani A.S."/>
            <person name="Cleenwerck I."/>
            <person name="Cnockaert M."/>
            <person name="Borremans W."/>
            <person name="Wieme A.D."/>
            <person name="De Vuyst L."/>
            <person name="Vandamme P."/>
        </authorList>
    </citation>
    <scope>NUCLEOTIDE SEQUENCE [LARGE SCALE GENOMIC DNA]</scope>
    <source>
        <strain evidence="2 3">LMG 1637</strain>
    </source>
</reference>
<accession>A0ABX0KA28</accession>